<dbReference type="Pfam" id="PF18602">
    <property type="entry name" value="Rap1a"/>
    <property type="match status" value="1"/>
</dbReference>
<sequence>MKCFAFVAVVVTLVVLPVHARAQVQTGADLLKNCQVVLERKPNNVAMLDGVSCLSYLRGMSETFSLWRVFNDRRNQKNPPPACVPNGVTAREIAIVVVKFIDRHPAEQHHAASDVALTALMDAYPCNETSR</sequence>
<organism evidence="3">
    <name type="scientific">Telmatobacter sp. DSM 110680</name>
    <dbReference type="NCBI Taxonomy" id="3036704"/>
    <lineage>
        <taxon>Bacteria</taxon>
        <taxon>Pseudomonadati</taxon>
        <taxon>Acidobacteriota</taxon>
        <taxon>Terriglobia</taxon>
        <taxon>Terriglobales</taxon>
        <taxon>Acidobacteriaceae</taxon>
        <taxon>Telmatobacter</taxon>
    </lineage>
</organism>
<dbReference type="RefSeq" id="WP_348260961.1">
    <property type="nucleotide sequence ID" value="NZ_CP121196.1"/>
</dbReference>
<proteinExistence type="predicted"/>
<evidence type="ECO:0000259" key="2">
    <source>
        <dbReference type="Pfam" id="PF18602"/>
    </source>
</evidence>
<evidence type="ECO:0000256" key="1">
    <source>
        <dbReference type="SAM" id="SignalP"/>
    </source>
</evidence>
<dbReference type="EMBL" id="CP121196">
    <property type="protein sequence ID" value="XBH15730.1"/>
    <property type="molecule type" value="Genomic_DNA"/>
</dbReference>
<reference evidence="3" key="1">
    <citation type="submission" date="2023-03" db="EMBL/GenBank/DDBJ databases">
        <title>Edaphobacter sp.</title>
        <authorList>
            <person name="Huber K.J."/>
            <person name="Papendorf J."/>
            <person name="Pilke C."/>
            <person name="Bunk B."/>
            <person name="Sproeer C."/>
            <person name="Pester M."/>
        </authorList>
    </citation>
    <scope>NUCLEOTIDE SEQUENCE</scope>
    <source>
        <strain evidence="3">DSM 110680</strain>
    </source>
</reference>
<dbReference type="InterPro" id="IPR041238">
    <property type="entry name" value="Rap1a"/>
</dbReference>
<keyword evidence="1" id="KW-0732">Signal</keyword>
<name>A0AAU7DDK6_9BACT</name>
<accession>A0AAU7DDK6</accession>
<evidence type="ECO:0000313" key="3">
    <source>
        <dbReference type="EMBL" id="XBH15730.1"/>
    </source>
</evidence>
<feature type="signal peptide" evidence="1">
    <location>
        <begin position="1"/>
        <end position="20"/>
    </location>
</feature>
<dbReference type="Gene3D" id="1.10.890.40">
    <property type="match status" value="1"/>
</dbReference>
<feature type="chain" id="PRO_5043772714" evidence="1">
    <location>
        <begin position="21"/>
        <end position="131"/>
    </location>
</feature>
<dbReference type="AlphaFoldDB" id="A0AAU7DDK6"/>
<gene>
    <name evidence="3" type="ORF">P8935_14240</name>
</gene>
<feature type="domain" description="Rap1a immunity protein" evidence="2">
    <location>
        <begin position="26"/>
        <end position="126"/>
    </location>
</feature>
<protein>
    <submittedName>
        <fullName evidence="3">Rap1a/Tai family immunity protein</fullName>
    </submittedName>
</protein>